<name>A0AAD4S6V9_9MAGN</name>
<reference evidence="2" key="1">
    <citation type="submission" date="2022-04" db="EMBL/GenBank/DDBJ databases">
        <title>A functionally conserved STORR gene fusion in Papaver species that diverged 16.8 million years ago.</title>
        <authorList>
            <person name="Catania T."/>
        </authorList>
    </citation>
    <scope>NUCLEOTIDE SEQUENCE</scope>
    <source>
        <strain evidence="2">S-188037</strain>
    </source>
</reference>
<proteinExistence type="predicted"/>
<dbReference type="EMBL" id="JAJJMB010013564">
    <property type="protein sequence ID" value="KAI3867260.1"/>
    <property type="molecule type" value="Genomic_DNA"/>
</dbReference>
<dbReference type="PANTHER" id="PTHR39244:SF5">
    <property type="entry name" value="NATTERIN-3-LIKE"/>
    <property type="match status" value="1"/>
</dbReference>
<keyword evidence="3" id="KW-1185">Reference proteome</keyword>
<feature type="domain" description="Agglutinin" evidence="1">
    <location>
        <begin position="18"/>
        <end position="168"/>
    </location>
</feature>
<dbReference type="Proteomes" id="UP001202328">
    <property type="component" value="Unassembled WGS sequence"/>
</dbReference>
<dbReference type="SUPFAM" id="SSF50382">
    <property type="entry name" value="Agglutinin"/>
    <property type="match status" value="2"/>
</dbReference>
<dbReference type="Pfam" id="PF07468">
    <property type="entry name" value="Agglutinin"/>
    <property type="match status" value="1"/>
</dbReference>
<dbReference type="InterPro" id="IPR053237">
    <property type="entry name" value="Natterin_C"/>
</dbReference>
<dbReference type="SMART" id="SM00791">
    <property type="entry name" value="Agglutinin"/>
    <property type="match status" value="2"/>
</dbReference>
<dbReference type="SUPFAM" id="SSF56973">
    <property type="entry name" value="Aerolisin/ETX pore-forming domain"/>
    <property type="match status" value="1"/>
</dbReference>
<evidence type="ECO:0000259" key="1">
    <source>
        <dbReference type="SMART" id="SM00791"/>
    </source>
</evidence>
<comment type="caution">
    <text evidence="2">The sequence shown here is derived from an EMBL/GenBank/DDBJ whole genome shotgun (WGS) entry which is preliminary data.</text>
</comment>
<dbReference type="Gene3D" id="2.80.10.50">
    <property type="match status" value="2"/>
</dbReference>
<sequence length="483" mass="54528">MQKTHNQEKKTQNQREMETLPKYVIIQSNLNNVYLHLYTGNPQVPNALRYTGDYSFNLDTRFEVVKATTGAGLVHIRCLRNNKYWANFGTGNNWVTAMADKPEENQSDEHSTLFQPIFVGSNNNNHVVKLRHVNTGSYVRLFYNAPGHYENALYLSNDEEKDVCTFIDWGSVVVLPDLIRIRGENCGNHLKAYGGDGFMDFNHTADNTSVFDYEVIQSRDGGIRLKSTYYGQYWTDVDDKPWVWLKDASTTVHDTKTVFLPTILGGNRIMMRSLKNGKFCNRHTQDGTESCLATLNKWPDDWSTMQIEEPVISRKIDNVRYHLTDARLYNEKTFALITDDSSNRTKSPLSSSINLKTTVTNTTNWNYSVTLKVGVKATCTSGVPGVASGAIEVSAEVTGARNWGETHTESQEVGSVKTITVPAMTRLKASLMATRVSYDIPFSYTQHDVLMNGTMKVYEKHDGLFTGTGGYGYRYEVVELPLV</sequence>
<evidence type="ECO:0000313" key="2">
    <source>
        <dbReference type="EMBL" id="KAI3867260.1"/>
    </source>
</evidence>
<dbReference type="AlphaFoldDB" id="A0AAD4S6V9"/>
<organism evidence="2 3">
    <name type="scientific">Papaver atlanticum</name>
    <dbReference type="NCBI Taxonomy" id="357466"/>
    <lineage>
        <taxon>Eukaryota</taxon>
        <taxon>Viridiplantae</taxon>
        <taxon>Streptophyta</taxon>
        <taxon>Embryophyta</taxon>
        <taxon>Tracheophyta</taxon>
        <taxon>Spermatophyta</taxon>
        <taxon>Magnoliopsida</taxon>
        <taxon>Ranunculales</taxon>
        <taxon>Papaveraceae</taxon>
        <taxon>Papaveroideae</taxon>
        <taxon>Papaver</taxon>
    </lineage>
</organism>
<protein>
    <recommendedName>
        <fullName evidence="1">Agglutinin domain-containing protein</fullName>
    </recommendedName>
</protein>
<dbReference type="InterPro" id="IPR036242">
    <property type="entry name" value="Agglutinin_dom_sf"/>
</dbReference>
<evidence type="ECO:0000313" key="3">
    <source>
        <dbReference type="Proteomes" id="UP001202328"/>
    </source>
</evidence>
<accession>A0AAD4S6V9</accession>
<dbReference type="CDD" id="cd20216">
    <property type="entry name" value="PFM_HFR-2-like"/>
    <property type="match status" value="1"/>
</dbReference>
<feature type="domain" description="Agglutinin" evidence="1">
    <location>
        <begin position="173"/>
        <end position="309"/>
    </location>
</feature>
<gene>
    <name evidence="2" type="ORF">MKW98_001694</name>
</gene>
<dbReference type="PANTHER" id="PTHR39244">
    <property type="entry name" value="NATTERIN-4"/>
    <property type="match status" value="1"/>
</dbReference>
<dbReference type="InterPro" id="IPR008998">
    <property type="entry name" value="Agglutinin"/>
</dbReference>
<dbReference type="Gene3D" id="2.170.15.10">
    <property type="entry name" value="Proaerolysin, chain A, domain 3"/>
    <property type="match status" value="1"/>
</dbReference>